<dbReference type="GO" id="GO:0016757">
    <property type="term" value="F:glycosyltransferase activity"/>
    <property type="evidence" value="ECO:0007669"/>
    <property type="project" value="UniProtKB-KW"/>
</dbReference>
<dbReference type="CDD" id="cd03801">
    <property type="entry name" value="GT4_PimA-like"/>
    <property type="match status" value="1"/>
</dbReference>
<evidence type="ECO:0000256" key="1">
    <source>
        <dbReference type="ARBA" id="ARBA00022676"/>
    </source>
</evidence>
<keyword evidence="2" id="KW-0808">Transferase</keyword>
<dbReference type="EMBL" id="AP019536">
    <property type="protein sequence ID" value="BBJ00625.1"/>
    <property type="molecule type" value="Genomic_DNA"/>
</dbReference>
<protein>
    <recommendedName>
        <fullName evidence="5">Glycosyl transferase family 1</fullName>
    </recommendedName>
</protein>
<evidence type="ECO:0000313" key="4">
    <source>
        <dbReference type="Proteomes" id="UP001319121"/>
    </source>
</evidence>
<reference evidence="3 4" key="1">
    <citation type="submission" date="2019-03" db="EMBL/GenBank/DDBJ databases">
        <title>Complete genome sequence of Ferrigenium kumadai strain An22, a microaerophilic iron-oxidizing bacterium isolated from a paddy field soil.</title>
        <authorList>
            <person name="Watanabe T."/>
            <person name="Asakawa S."/>
        </authorList>
    </citation>
    <scope>NUCLEOTIDE SEQUENCE [LARGE SCALE GENOMIC DNA]</scope>
    <source>
        <strain evidence="3 4">An22</strain>
    </source>
</reference>
<proteinExistence type="predicted"/>
<dbReference type="Pfam" id="PF13692">
    <property type="entry name" value="Glyco_trans_1_4"/>
    <property type="match status" value="1"/>
</dbReference>
<keyword evidence="1" id="KW-0328">Glycosyltransferase</keyword>
<keyword evidence="4" id="KW-1185">Reference proteome</keyword>
<accession>A0AAN1W0N1</accession>
<gene>
    <name evidence="3" type="ORF">FGKAn22_23170</name>
</gene>
<dbReference type="Proteomes" id="UP001319121">
    <property type="component" value="Chromosome"/>
</dbReference>
<dbReference type="Gene3D" id="3.40.50.2000">
    <property type="entry name" value="Glycogen Phosphorylase B"/>
    <property type="match status" value="2"/>
</dbReference>
<sequence length="261" mass="28815">MHQVTTFHGPPFASVRERPWWKKLSLRVAMQLYLERRELATAQAIIPNSEFIRRQLAHYYPEYAGKLTAPVVPGVLPGPVREPHQVEPGGGVIGFVGREWKRKGLPHAVEIVSQLRCARPNLELWVVGPRPEEVQHLFAGWSGGYRLLGWREQAPYVEFDVLLHSALAEPYGMVISEAMSARVPVVVSDVCGAAAQVGPEAGEVLPLSASPDVWAGAVERQLARGGAVPQFVRGWDEVARECEPIYLSTGASPQAEPRHSR</sequence>
<evidence type="ECO:0000256" key="2">
    <source>
        <dbReference type="ARBA" id="ARBA00022679"/>
    </source>
</evidence>
<dbReference type="AlphaFoldDB" id="A0AAN1W0N1"/>
<dbReference type="PANTHER" id="PTHR12526">
    <property type="entry name" value="GLYCOSYLTRANSFERASE"/>
    <property type="match status" value="1"/>
</dbReference>
<evidence type="ECO:0008006" key="5">
    <source>
        <dbReference type="Google" id="ProtNLM"/>
    </source>
</evidence>
<evidence type="ECO:0000313" key="3">
    <source>
        <dbReference type="EMBL" id="BBJ00625.1"/>
    </source>
</evidence>
<name>A0AAN1W0N1_9PROT</name>
<dbReference type="PANTHER" id="PTHR12526:SF510">
    <property type="entry name" value="D-INOSITOL 3-PHOSPHATE GLYCOSYLTRANSFERASE"/>
    <property type="match status" value="1"/>
</dbReference>
<dbReference type="KEGG" id="fku:FGKAn22_23170"/>
<dbReference type="SUPFAM" id="SSF53756">
    <property type="entry name" value="UDP-Glycosyltransferase/glycogen phosphorylase"/>
    <property type="match status" value="1"/>
</dbReference>
<organism evidence="3 4">
    <name type="scientific">Ferrigenium kumadai</name>
    <dbReference type="NCBI Taxonomy" id="1682490"/>
    <lineage>
        <taxon>Bacteria</taxon>
        <taxon>Pseudomonadati</taxon>
        <taxon>Pseudomonadota</taxon>
        <taxon>Betaproteobacteria</taxon>
        <taxon>Nitrosomonadales</taxon>
        <taxon>Gallionellaceae</taxon>
        <taxon>Ferrigenium</taxon>
    </lineage>
</organism>